<evidence type="ECO:0000313" key="2">
    <source>
        <dbReference type="EMBL" id="KAG8236595.1"/>
    </source>
</evidence>
<dbReference type="OrthoDB" id="7357196at2759"/>
<organism evidence="2 3">
    <name type="scientific">Ladona fulva</name>
    <name type="common">Scarce chaser dragonfly</name>
    <name type="synonym">Libellula fulva</name>
    <dbReference type="NCBI Taxonomy" id="123851"/>
    <lineage>
        <taxon>Eukaryota</taxon>
        <taxon>Metazoa</taxon>
        <taxon>Ecdysozoa</taxon>
        <taxon>Arthropoda</taxon>
        <taxon>Hexapoda</taxon>
        <taxon>Insecta</taxon>
        <taxon>Pterygota</taxon>
        <taxon>Palaeoptera</taxon>
        <taxon>Odonata</taxon>
        <taxon>Epiprocta</taxon>
        <taxon>Anisoptera</taxon>
        <taxon>Libelluloidea</taxon>
        <taxon>Libellulidae</taxon>
        <taxon>Ladona</taxon>
    </lineage>
</organism>
<name>A0A8K0KMY8_LADFU</name>
<dbReference type="EMBL" id="KZ309047">
    <property type="protein sequence ID" value="KAG8236595.1"/>
    <property type="molecule type" value="Genomic_DNA"/>
</dbReference>
<protein>
    <recommendedName>
        <fullName evidence="1">C-type lectin domain-containing protein</fullName>
    </recommendedName>
</protein>
<dbReference type="InterPro" id="IPR001304">
    <property type="entry name" value="C-type_lectin-like"/>
</dbReference>
<dbReference type="InterPro" id="IPR016186">
    <property type="entry name" value="C-type_lectin-like/link_sf"/>
</dbReference>
<dbReference type="SUPFAM" id="SSF56436">
    <property type="entry name" value="C-type lectin-like"/>
    <property type="match status" value="1"/>
</dbReference>
<dbReference type="InterPro" id="IPR050111">
    <property type="entry name" value="C-type_lectin/snaclec_domain"/>
</dbReference>
<keyword evidence="3" id="KW-1185">Reference proteome</keyword>
<evidence type="ECO:0000313" key="3">
    <source>
        <dbReference type="Proteomes" id="UP000792457"/>
    </source>
</evidence>
<accession>A0A8K0KMY8</accession>
<dbReference type="InterPro" id="IPR016187">
    <property type="entry name" value="CTDL_fold"/>
</dbReference>
<dbReference type="SMART" id="SM00034">
    <property type="entry name" value="CLECT"/>
    <property type="match status" value="1"/>
</dbReference>
<dbReference type="Proteomes" id="UP000792457">
    <property type="component" value="Unassembled WGS sequence"/>
</dbReference>
<dbReference type="Pfam" id="PF00059">
    <property type="entry name" value="Lectin_C"/>
    <property type="match status" value="1"/>
</dbReference>
<reference evidence="2" key="2">
    <citation type="submission" date="2017-10" db="EMBL/GenBank/DDBJ databases">
        <title>Ladona fulva Genome sequencing and assembly.</title>
        <authorList>
            <person name="Murali S."/>
            <person name="Richards S."/>
            <person name="Bandaranaike D."/>
            <person name="Bellair M."/>
            <person name="Blankenburg K."/>
            <person name="Chao H."/>
            <person name="Dinh H."/>
            <person name="Doddapaneni H."/>
            <person name="Dugan-Rocha S."/>
            <person name="Elkadiri S."/>
            <person name="Gnanaolivu R."/>
            <person name="Hernandez B."/>
            <person name="Skinner E."/>
            <person name="Javaid M."/>
            <person name="Lee S."/>
            <person name="Li M."/>
            <person name="Ming W."/>
            <person name="Munidasa M."/>
            <person name="Muniz J."/>
            <person name="Nguyen L."/>
            <person name="Hughes D."/>
            <person name="Osuji N."/>
            <person name="Pu L.-L."/>
            <person name="Puazo M."/>
            <person name="Qu C."/>
            <person name="Quiroz J."/>
            <person name="Raj R."/>
            <person name="Weissenberger G."/>
            <person name="Xin Y."/>
            <person name="Zou X."/>
            <person name="Han Y."/>
            <person name="Worley K."/>
            <person name="Muzny D."/>
            <person name="Gibbs R."/>
        </authorList>
    </citation>
    <scope>NUCLEOTIDE SEQUENCE</scope>
    <source>
        <strain evidence="2">Sampled in the wild</strain>
    </source>
</reference>
<gene>
    <name evidence="2" type="ORF">J437_LFUL016947</name>
</gene>
<feature type="domain" description="C-type lectin" evidence="1">
    <location>
        <begin position="34"/>
        <end position="137"/>
    </location>
</feature>
<sequence length="151" mass="17101">MPENAKLDVKTYVSESEGRKTMIFQGKYTAPPPAPHGHEYFPGVGYYKFYPESTAKFDKAMDTCRNDGAHLAILNSEAEMKVLKSIFARHPKTGYERWDGGEPYNYNGNDHCGAMTKSGLLNDHSCETIFNMPFLCEYDPFLGKNEVNEIQ</sequence>
<reference evidence="2" key="1">
    <citation type="submission" date="2013-04" db="EMBL/GenBank/DDBJ databases">
        <authorList>
            <person name="Qu J."/>
            <person name="Murali S.C."/>
            <person name="Bandaranaike D."/>
            <person name="Bellair M."/>
            <person name="Blankenburg K."/>
            <person name="Chao H."/>
            <person name="Dinh H."/>
            <person name="Doddapaneni H."/>
            <person name="Downs B."/>
            <person name="Dugan-Rocha S."/>
            <person name="Elkadiri S."/>
            <person name="Gnanaolivu R.D."/>
            <person name="Hernandez B."/>
            <person name="Javaid M."/>
            <person name="Jayaseelan J.C."/>
            <person name="Lee S."/>
            <person name="Li M."/>
            <person name="Ming W."/>
            <person name="Munidasa M."/>
            <person name="Muniz J."/>
            <person name="Nguyen L."/>
            <person name="Ongeri F."/>
            <person name="Osuji N."/>
            <person name="Pu L.-L."/>
            <person name="Puazo M."/>
            <person name="Qu C."/>
            <person name="Quiroz J."/>
            <person name="Raj R."/>
            <person name="Weissenberger G."/>
            <person name="Xin Y."/>
            <person name="Zou X."/>
            <person name="Han Y."/>
            <person name="Richards S."/>
            <person name="Worley K."/>
            <person name="Muzny D."/>
            <person name="Gibbs R."/>
        </authorList>
    </citation>
    <scope>NUCLEOTIDE SEQUENCE</scope>
    <source>
        <strain evidence="2">Sampled in the wild</strain>
    </source>
</reference>
<proteinExistence type="predicted"/>
<dbReference type="Gene3D" id="3.10.100.10">
    <property type="entry name" value="Mannose-Binding Protein A, subunit A"/>
    <property type="match status" value="2"/>
</dbReference>
<dbReference type="AlphaFoldDB" id="A0A8K0KMY8"/>
<dbReference type="PANTHER" id="PTHR22803">
    <property type="entry name" value="MANNOSE, PHOSPHOLIPASE, LECTIN RECEPTOR RELATED"/>
    <property type="match status" value="1"/>
</dbReference>
<comment type="caution">
    <text evidence="2">The sequence shown here is derived from an EMBL/GenBank/DDBJ whole genome shotgun (WGS) entry which is preliminary data.</text>
</comment>
<dbReference type="CDD" id="cd00037">
    <property type="entry name" value="CLECT"/>
    <property type="match status" value="1"/>
</dbReference>
<evidence type="ECO:0000259" key="1">
    <source>
        <dbReference type="SMART" id="SM00034"/>
    </source>
</evidence>